<dbReference type="EMBL" id="RWGY01000029">
    <property type="protein sequence ID" value="TVU18877.1"/>
    <property type="molecule type" value="Genomic_DNA"/>
</dbReference>
<dbReference type="Gramene" id="TVU18877">
    <property type="protein sequence ID" value="TVU18877"/>
    <property type="gene ID" value="EJB05_34995"/>
</dbReference>
<comment type="caution">
    <text evidence="2">The sequence shown here is derived from an EMBL/GenBank/DDBJ whole genome shotgun (WGS) entry which is preliminary data.</text>
</comment>
<dbReference type="Proteomes" id="UP000324897">
    <property type="component" value="Chromosome 7"/>
</dbReference>
<dbReference type="OrthoDB" id="1729626at2759"/>
<protein>
    <submittedName>
        <fullName evidence="2">Uncharacterized protein</fullName>
    </submittedName>
</protein>
<feature type="signal peptide" evidence="1">
    <location>
        <begin position="1"/>
        <end position="15"/>
    </location>
</feature>
<feature type="non-terminal residue" evidence="2">
    <location>
        <position position="1"/>
    </location>
</feature>
<keyword evidence="3" id="KW-1185">Reference proteome</keyword>
<dbReference type="AlphaFoldDB" id="A0A5J9U5X8"/>
<keyword evidence="1" id="KW-0732">Signal</keyword>
<name>A0A5J9U5X8_9POAL</name>
<gene>
    <name evidence="2" type="ORF">EJB05_34995</name>
</gene>
<evidence type="ECO:0000256" key="1">
    <source>
        <dbReference type="SAM" id="SignalP"/>
    </source>
</evidence>
<accession>A0A5J9U5X8</accession>
<evidence type="ECO:0000313" key="3">
    <source>
        <dbReference type="Proteomes" id="UP000324897"/>
    </source>
</evidence>
<reference evidence="2 3" key="1">
    <citation type="journal article" date="2019" name="Sci. Rep.">
        <title>A high-quality genome of Eragrostis curvula grass provides insights into Poaceae evolution and supports new strategies to enhance forage quality.</title>
        <authorList>
            <person name="Carballo J."/>
            <person name="Santos B.A.C.M."/>
            <person name="Zappacosta D."/>
            <person name="Garbus I."/>
            <person name="Selva J.P."/>
            <person name="Gallo C.A."/>
            <person name="Diaz A."/>
            <person name="Albertini E."/>
            <person name="Caccamo M."/>
            <person name="Echenique V."/>
        </authorList>
    </citation>
    <scope>NUCLEOTIDE SEQUENCE [LARGE SCALE GENOMIC DNA]</scope>
    <source>
        <strain evidence="3">cv. Victoria</strain>
        <tissue evidence="2">Leaf</tissue>
    </source>
</reference>
<evidence type="ECO:0000313" key="2">
    <source>
        <dbReference type="EMBL" id="TVU18877.1"/>
    </source>
</evidence>
<feature type="chain" id="PRO_5023920139" evidence="1">
    <location>
        <begin position="16"/>
        <end position="161"/>
    </location>
</feature>
<organism evidence="2 3">
    <name type="scientific">Eragrostis curvula</name>
    <name type="common">weeping love grass</name>
    <dbReference type="NCBI Taxonomy" id="38414"/>
    <lineage>
        <taxon>Eukaryota</taxon>
        <taxon>Viridiplantae</taxon>
        <taxon>Streptophyta</taxon>
        <taxon>Embryophyta</taxon>
        <taxon>Tracheophyta</taxon>
        <taxon>Spermatophyta</taxon>
        <taxon>Magnoliopsida</taxon>
        <taxon>Liliopsida</taxon>
        <taxon>Poales</taxon>
        <taxon>Poaceae</taxon>
        <taxon>PACMAD clade</taxon>
        <taxon>Chloridoideae</taxon>
        <taxon>Eragrostideae</taxon>
        <taxon>Eragrostidinae</taxon>
        <taxon>Eragrostis</taxon>
    </lineage>
</organism>
<proteinExistence type="predicted"/>
<sequence>MAFLAFVCLALSAVGQFAKFTKISSPARWTASGSGRPVTCANTSSAWRLLLVVVLAVAAVLAAAVDAQPGRSPSLALRARDWPLTVVGLRRTRQGALAPRLALDVLRNLTALESFNASGFALPGEIPAWFGTGLPPPLAVLDLTWRGRWTRRPRPTARGAR</sequence>